<evidence type="ECO:0000313" key="10">
    <source>
        <dbReference type="Proteomes" id="UP000035720"/>
    </source>
</evidence>
<keyword evidence="3" id="KW-1003">Cell membrane</keyword>
<comment type="similarity">
    <text evidence="7">Belongs to the binding-protein-dependent transport system permease family.</text>
</comment>
<keyword evidence="2 7" id="KW-0813">Transport</keyword>
<accession>A0A077MF57</accession>
<dbReference type="Proteomes" id="UP000035720">
    <property type="component" value="Unassembled WGS sequence"/>
</dbReference>
<feature type="transmembrane region" description="Helical" evidence="7">
    <location>
        <begin position="152"/>
        <end position="176"/>
    </location>
</feature>
<name>A0A077MF57_9MICO</name>
<evidence type="ECO:0000256" key="6">
    <source>
        <dbReference type="ARBA" id="ARBA00023136"/>
    </source>
</evidence>
<dbReference type="STRING" id="1193518.BN13_480004"/>
<feature type="transmembrane region" description="Helical" evidence="7">
    <location>
        <begin position="126"/>
        <end position="146"/>
    </location>
</feature>
<sequence>MHDMAIDTSLAAELRGLDALDTPLERPAVAGRLWSQLWPKLAAIAIFVGMWQIVVWMGLKPRYVLPGPATAFGEFAHQLTQSSFWHATGVTVTRGIIGFLIASVIGLALGVAVARFGVLRAAIGSLITGLQTMPSIAWFPLAILLFQLSEAAILFVILIGAVPSIANGVISGVDYVPTTLVRAGRNIGARGLALYRHVILPAALPSIVSGLKQGWAFAWRSLLAGELIVAIANRPSLGAFLANSRELGEPSYMLALMIAILLIGVIVDSAFSAADVRMRRRRGVGGLTS</sequence>
<feature type="transmembrane region" description="Helical" evidence="7">
    <location>
        <begin position="95"/>
        <end position="114"/>
    </location>
</feature>
<feature type="transmembrane region" description="Helical" evidence="7">
    <location>
        <begin position="41"/>
        <end position="59"/>
    </location>
</feature>
<keyword evidence="4 7" id="KW-0812">Transmembrane</keyword>
<dbReference type="CDD" id="cd06261">
    <property type="entry name" value="TM_PBP2"/>
    <property type="match status" value="1"/>
</dbReference>
<dbReference type="PANTHER" id="PTHR30151">
    <property type="entry name" value="ALKANE SULFONATE ABC TRANSPORTER-RELATED, MEMBRANE SUBUNIT"/>
    <property type="match status" value="1"/>
</dbReference>
<comment type="caution">
    <text evidence="9">The sequence shown here is derived from an EMBL/GenBank/DDBJ whole genome shotgun (WGS) entry which is preliminary data.</text>
</comment>
<reference evidence="9 10" key="1">
    <citation type="journal article" date="2013" name="ISME J.">
        <title>A metabolic model for members of the genus Tetrasphaera involved in enhanced biological phosphorus removal.</title>
        <authorList>
            <person name="Kristiansen R."/>
            <person name="Nguyen H.T.T."/>
            <person name="Saunders A.M."/>
            <person name="Nielsen J.L."/>
            <person name="Wimmer R."/>
            <person name="Le V.Q."/>
            <person name="McIlroy S.J."/>
            <person name="Petrovski S."/>
            <person name="Seviour R.J."/>
            <person name="Calteau A."/>
            <person name="Nielsen K.L."/>
            <person name="Nielsen P.H."/>
        </authorList>
    </citation>
    <scope>NUCLEOTIDE SEQUENCE [LARGE SCALE GENOMIC DNA]</scope>
    <source>
        <strain evidence="9 10">Ben 74</strain>
    </source>
</reference>
<dbReference type="PANTHER" id="PTHR30151:SF40">
    <property type="entry name" value="TRANSPORT SYSTEM INTEGRAL MEMBRANE PROTEIN"/>
    <property type="match status" value="1"/>
</dbReference>
<evidence type="ECO:0000256" key="2">
    <source>
        <dbReference type="ARBA" id="ARBA00022448"/>
    </source>
</evidence>
<feature type="transmembrane region" description="Helical" evidence="7">
    <location>
        <begin position="252"/>
        <end position="274"/>
    </location>
</feature>
<protein>
    <submittedName>
        <fullName evidence="9">Binding-protein-dependent transport systems inner membrane component</fullName>
    </submittedName>
</protein>
<evidence type="ECO:0000256" key="1">
    <source>
        <dbReference type="ARBA" id="ARBA00004651"/>
    </source>
</evidence>
<evidence type="ECO:0000256" key="3">
    <source>
        <dbReference type="ARBA" id="ARBA00022475"/>
    </source>
</evidence>
<dbReference type="Pfam" id="PF00528">
    <property type="entry name" value="BPD_transp_1"/>
    <property type="match status" value="1"/>
</dbReference>
<evidence type="ECO:0000256" key="7">
    <source>
        <dbReference type="RuleBase" id="RU363032"/>
    </source>
</evidence>
<keyword evidence="6 7" id="KW-0472">Membrane</keyword>
<dbReference type="GO" id="GO:0055085">
    <property type="term" value="P:transmembrane transport"/>
    <property type="evidence" value="ECO:0007669"/>
    <property type="project" value="InterPro"/>
</dbReference>
<dbReference type="GO" id="GO:0005886">
    <property type="term" value="C:plasma membrane"/>
    <property type="evidence" value="ECO:0007669"/>
    <property type="project" value="UniProtKB-SubCell"/>
</dbReference>
<proteinExistence type="inferred from homology"/>
<evidence type="ECO:0000313" key="9">
    <source>
        <dbReference type="EMBL" id="CCI53782.1"/>
    </source>
</evidence>
<comment type="subcellular location">
    <subcellularLocation>
        <location evidence="1 7">Cell membrane</location>
        <topology evidence="1 7">Multi-pass membrane protein</topology>
    </subcellularLocation>
</comment>
<dbReference type="InterPro" id="IPR000515">
    <property type="entry name" value="MetI-like"/>
</dbReference>
<dbReference type="InterPro" id="IPR035906">
    <property type="entry name" value="MetI-like_sf"/>
</dbReference>
<dbReference type="Gene3D" id="1.10.3720.10">
    <property type="entry name" value="MetI-like"/>
    <property type="match status" value="1"/>
</dbReference>
<evidence type="ECO:0000259" key="8">
    <source>
        <dbReference type="PROSITE" id="PS50928"/>
    </source>
</evidence>
<dbReference type="SUPFAM" id="SSF161098">
    <property type="entry name" value="MetI-like"/>
    <property type="match status" value="1"/>
</dbReference>
<dbReference type="EMBL" id="CAJC01000159">
    <property type="protein sequence ID" value="CCI53782.1"/>
    <property type="molecule type" value="Genomic_DNA"/>
</dbReference>
<keyword evidence="10" id="KW-1185">Reference proteome</keyword>
<dbReference type="AlphaFoldDB" id="A0A077MF57"/>
<evidence type="ECO:0000256" key="4">
    <source>
        <dbReference type="ARBA" id="ARBA00022692"/>
    </source>
</evidence>
<gene>
    <name evidence="9" type="ORF">BN13_480004</name>
</gene>
<feature type="domain" description="ABC transmembrane type-1" evidence="8">
    <location>
        <begin position="88"/>
        <end position="271"/>
    </location>
</feature>
<organism evidence="9 10">
    <name type="scientific">Nostocoides jenkinsii Ben 74</name>
    <dbReference type="NCBI Taxonomy" id="1193518"/>
    <lineage>
        <taxon>Bacteria</taxon>
        <taxon>Bacillati</taxon>
        <taxon>Actinomycetota</taxon>
        <taxon>Actinomycetes</taxon>
        <taxon>Micrococcales</taxon>
        <taxon>Intrasporangiaceae</taxon>
        <taxon>Nostocoides</taxon>
    </lineage>
</organism>
<keyword evidence="5 7" id="KW-1133">Transmembrane helix</keyword>
<evidence type="ECO:0000256" key="5">
    <source>
        <dbReference type="ARBA" id="ARBA00022989"/>
    </source>
</evidence>
<dbReference type="PROSITE" id="PS50928">
    <property type="entry name" value="ABC_TM1"/>
    <property type="match status" value="1"/>
</dbReference>